<accession>A0A413R8M8</accession>
<gene>
    <name evidence="1" type="ORF">DW944_05955</name>
</gene>
<proteinExistence type="predicted"/>
<reference evidence="1 2" key="1">
    <citation type="submission" date="2018-08" db="EMBL/GenBank/DDBJ databases">
        <title>A genome reference for cultivated species of the human gut microbiota.</title>
        <authorList>
            <person name="Zou Y."/>
            <person name="Xue W."/>
            <person name="Luo G."/>
        </authorList>
    </citation>
    <scope>NUCLEOTIDE SEQUENCE [LARGE SCALE GENOMIC DNA]</scope>
    <source>
        <strain evidence="1 2">AM44-11BH</strain>
    </source>
</reference>
<dbReference type="AlphaFoldDB" id="A0A413R8M8"/>
<evidence type="ECO:0008006" key="3">
    <source>
        <dbReference type="Google" id="ProtNLM"/>
    </source>
</evidence>
<evidence type="ECO:0000313" key="2">
    <source>
        <dbReference type="Proteomes" id="UP000284779"/>
    </source>
</evidence>
<keyword evidence="2" id="KW-1185">Reference proteome</keyword>
<dbReference type="EMBL" id="QSFD01000005">
    <property type="protein sequence ID" value="RHA18613.1"/>
    <property type="molecule type" value="Genomic_DNA"/>
</dbReference>
<comment type="caution">
    <text evidence="1">The sequence shown here is derived from an EMBL/GenBank/DDBJ whole genome shotgun (WGS) entry which is preliminary data.</text>
</comment>
<sequence length="204" mass="24242">MENSSEYKQFLSFINASTREKMDGYKLNIFENMYEWERDELEDIIWERFNNESNIELACYLPQLKKYDGIEALQNKLSECAIPSRESRMIAKVLYNSTGKDCYLDIFKENYEKSKENLYIIVTELYYCKPGKKMFDMLCDIYLNCNEELVVNSAAWGIFFYIKGIDPNITLTEKIKYIPIVNMLTECEKTQRMEQLKKLKNGIM</sequence>
<evidence type="ECO:0000313" key="1">
    <source>
        <dbReference type="EMBL" id="RHA18613.1"/>
    </source>
</evidence>
<name>A0A413R8M8_9FIRM</name>
<dbReference type="RefSeq" id="WP_117970334.1">
    <property type="nucleotide sequence ID" value="NZ_JBGKIA010000005.1"/>
</dbReference>
<dbReference type="Proteomes" id="UP000284779">
    <property type="component" value="Unassembled WGS sequence"/>
</dbReference>
<organism evidence="1 2">
    <name type="scientific">Eubacterium ventriosum</name>
    <dbReference type="NCBI Taxonomy" id="39496"/>
    <lineage>
        <taxon>Bacteria</taxon>
        <taxon>Bacillati</taxon>
        <taxon>Bacillota</taxon>
        <taxon>Clostridia</taxon>
        <taxon>Eubacteriales</taxon>
        <taxon>Eubacteriaceae</taxon>
        <taxon>Eubacterium</taxon>
    </lineage>
</organism>
<protein>
    <recommendedName>
        <fullName evidence="3">HEAT repeat domain-containing protein</fullName>
    </recommendedName>
</protein>